<dbReference type="AlphaFoldDB" id="A0A5C6CC96"/>
<dbReference type="GO" id="GO:0016853">
    <property type="term" value="F:isomerase activity"/>
    <property type="evidence" value="ECO:0007669"/>
    <property type="project" value="UniProtKB-KW"/>
</dbReference>
<dbReference type="RefSeq" id="WP_146595581.1">
    <property type="nucleotide sequence ID" value="NZ_SJPT01000005.1"/>
</dbReference>
<dbReference type="InterPro" id="IPR050312">
    <property type="entry name" value="IolE/XylAMocC-like"/>
</dbReference>
<dbReference type="OrthoDB" id="259584at2"/>
<dbReference type="PANTHER" id="PTHR12110">
    <property type="entry name" value="HYDROXYPYRUVATE ISOMERASE"/>
    <property type="match status" value="1"/>
</dbReference>
<dbReference type="InterPro" id="IPR013022">
    <property type="entry name" value="Xyl_isomerase-like_TIM-brl"/>
</dbReference>
<sequence>MAEVKVAVRIDNLRAPLRKSLQLVSAMGARAVEIDARNGIRPSELSDTGLRQLRKMLDDLDLRVASVRFPTRRGYDTPQDLDRRIEATKAAMQFAYRVGAPVVVNQIGMIPEEKDDPRYITLQSVMEDLGSYGTRIGAMFAAETGTESGETMAELLNASEDSYVAAAFNPGQLIINRHSPRDAIKALGNRIQLVCAVDGVIDLAAGRGLSVPLGQGTADFPELLGMLEDFQFRGPFVVGRREMAAETVLEELTQGVAYLRNL</sequence>
<keyword evidence="3" id="KW-1185">Reference proteome</keyword>
<organism evidence="2 3">
    <name type="scientific">Novipirellula galeiformis</name>
    <dbReference type="NCBI Taxonomy" id="2528004"/>
    <lineage>
        <taxon>Bacteria</taxon>
        <taxon>Pseudomonadati</taxon>
        <taxon>Planctomycetota</taxon>
        <taxon>Planctomycetia</taxon>
        <taxon>Pirellulales</taxon>
        <taxon>Pirellulaceae</taxon>
        <taxon>Novipirellula</taxon>
    </lineage>
</organism>
<evidence type="ECO:0000313" key="2">
    <source>
        <dbReference type="EMBL" id="TWU22413.1"/>
    </source>
</evidence>
<accession>A0A5C6CC96</accession>
<dbReference type="EMBL" id="SJPT01000005">
    <property type="protein sequence ID" value="TWU22413.1"/>
    <property type="molecule type" value="Genomic_DNA"/>
</dbReference>
<dbReference type="InterPro" id="IPR036237">
    <property type="entry name" value="Xyl_isomerase-like_sf"/>
</dbReference>
<keyword evidence="2" id="KW-0413">Isomerase</keyword>
<dbReference type="Pfam" id="PF01261">
    <property type="entry name" value="AP_endonuc_2"/>
    <property type="match status" value="1"/>
</dbReference>
<dbReference type="Proteomes" id="UP000316304">
    <property type="component" value="Unassembled WGS sequence"/>
</dbReference>
<feature type="domain" description="Xylose isomerase-like TIM barrel" evidence="1">
    <location>
        <begin position="21"/>
        <end position="253"/>
    </location>
</feature>
<gene>
    <name evidence="2" type="ORF">Pla52o_34690</name>
</gene>
<dbReference type="SUPFAM" id="SSF51658">
    <property type="entry name" value="Xylose isomerase-like"/>
    <property type="match status" value="1"/>
</dbReference>
<reference evidence="2 3" key="1">
    <citation type="submission" date="2019-02" db="EMBL/GenBank/DDBJ databases">
        <title>Deep-cultivation of Planctomycetes and their phenomic and genomic characterization uncovers novel biology.</title>
        <authorList>
            <person name="Wiegand S."/>
            <person name="Jogler M."/>
            <person name="Boedeker C."/>
            <person name="Pinto D."/>
            <person name="Vollmers J."/>
            <person name="Rivas-Marin E."/>
            <person name="Kohn T."/>
            <person name="Peeters S.H."/>
            <person name="Heuer A."/>
            <person name="Rast P."/>
            <person name="Oberbeckmann S."/>
            <person name="Bunk B."/>
            <person name="Jeske O."/>
            <person name="Meyerdierks A."/>
            <person name="Storesund J.E."/>
            <person name="Kallscheuer N."/>
            <person name="Luecker S."/>
            <person name="Lage O.M."/>
            <person name="Pohl T."/>
            <person name="Merkel B.J."/>
            <person name="Hornburger P."/>
            <person name="Mueller R.-W."/>
            <person name="Bruemmer F."/>
            <person name="Labrenz M."/>
            <person name="Spormann A.M."/>
            <person name="Op Den Camp H."/>
            <person name="Overmann J."/>
            <person name="Amann R."/>
            <person name="Jetten M.S.M."/>
            <person name="Mascher T."/>
            <person name="Medema M.H."/>
            <person name="Devos D.P."/>
            <person name="Kaster A.-K."/>
            <person name="Ovreas L."/>
            <person name="Rohde M."/>
            <person name="Galperin M.Y."/>
            <person name="Jogler C."/>
        </authorList>
    </citation>
    <scope>NUCLEOTIDE SEQUENCE [LARGE SCALE GENOMIC DNA]</scope>
    <source>
        <strain evidence="2 3">Pla52o</strain>
    </source>
</reference>
<comment type="caution">
    <text evidence="2">The sequence shown here is derived from an EMBL/GenBank/DDBJ whole genome shotgun (WGS) entry which is preliminary data.</text>
</comment>
<dbReference type="Gene3D" id="3.20.20.150">
    <property type="entry name" value="Divalent-metal-dependent TIM barrel enzymes"/>
    <property type="match status" value="1"/>
</dbReference>
<evidence type="ECO:0000313" key="3">
    <source>
        <dbReference type="Proteomes" id="UP000316304"/>
    </source>
</evidence>
<name>A0A5C6CC96_9BACT</name>
<evidence type="ECO:0000259" key="1">
    <source>
        <dbReference type="Pfam" id="PF01261"/>
    </source>
</evidence>
<protein>
    <submittedName>
        <fullName evidence="2">Xylose isomerase-like TIM barrel</fullName>
    </submittedName>
</protein>
<dbReference type="PANTHER" id="PTHR12110:SF41">
    <property type="entry name" value="INOSOSE DEHYDRATASE"/>
    <property type="match status" value="1"/>
</dbReference>
<proteinExistence type="predicted"/>